<sequence>MRDRGRGGDGTMRWLIGTGISLAGLVVAWQAWQHPVPGQAGSGGVSAAGGTSEAAAGSADSGGSAGDTGADGGGTQEDGENPDGGTAGEDSLAGTSEGGASDSSGTGDGDWEDGVSRVSGGDLGGTANGTGALAGTGGEPFPEAFQATVVAPWMPCASVHETPWGGSPQTACLPDGTTVWIRCTAEGEVVSANGVTSTLWNRIDAGYLPDVVVYTGSNAPVMPGC</sequence>
<name>A0A1I1LNK8_9ACTN</name>
<keyword evidence="2" id="KW-0472">Membrane</keyword>
<dbReference type="OrthoDB" id="4305308at2"/>
<reference evidence="3 4" key="1">
    <citation type="submission" date="2016-10" db="EMBL/GenBank/DDBJ databases">
        <authorList>
            <person name="de Groot N.N."/>
        </authorList>
    </citation>
    <scope>NUCLEOTIDE SEQUENCE [LARGE SCALE GENOMIC DNA]</scope>
    <source>
        <strain evidence="3 4">CGMCC 4.5739</strain>
    </source>
</reference>
<dbReference type="RefSeq" id="WP_139238326.1">
    <property type="nucleotide sequence ID" value="NZ_FOLM01000005.1"/>
</dbReference>
<dbReference type="Proteomes" id="UP000199207">
    <property type="component" value="Unassembled WGS sequence"/>
</dbReference>
<keyword evidence="2" id="KW-1133">Transmembrane helix</keyword>
<dbReference type="AlphaFoldDB" id="A0A1I1LNK8"/>
<keyword evidence="2" id="KW-0812">Transmembrane</keyword>
<feature type="compositionally biased region" description="Gly residues" evidence="1">
    <location>
        <begin position="63"/>
        <end position="76"/>
    </location>
</feature>
<evidence type="ECO:0000256" key="2">
    <source>
        <dbReference type="SAM" id="Phobius"/>
    </source>
</evidence>
<dbReference type="EMBL" id="FOLM01000005">
    <property type="protein sequence ID" value="SFC74122.1"/>
    <property type="molecule type" value="Genomic_DNA"/>
</dbReference>
<keyword evidence="4" id="KW-1185">Reference proteome</keyword>
<gene>
    <name evidence="3" type="ORF">SAMN05421773_105302</name>
</gene>
<protein>
    <submittedName>
        <fullName evidence="3">Uncharacterized protein</fullName>
    </submittedName>
</protein>
<feature type="compositionally biased region" description="Gly residues" evidence="1">
    <location>
        <begin position="121"/>
        <end position="138"/>
    </location>
</feature>
<accession>A0A1I1LNK8</accession>
<proteinExistence type="predicted"/>
<organism evidence="3 4">
    <name type="scientific">Streptomyces aidingensis</name>
    <dbReference type="NCBI Taxonomy" id="910347"/>
    <lineage>
        <taxon>Bacteria</taxon>
        <taxon>Bacillati</taxon>
        <taxon>Actinomycetota</taxon>
        <taxon>Actinomycetes</taxon>
        <taxon>Kitasatosporales</taxon>
        <taxon>Streptomycetaceae</taxon>
        <taxon>Streptomyces</taxon>
    </lineage>
</organism>
<evidence type="ECO:0000313" key="4">
    <source>
        <dbReference type="Proteomes" id="UP000199207"/>
    </source>
</evidence>
<evidence type="ECO:0000313" key="3">
    <source>
        <dbReference type="EMBL" id="SFC74122.1"/>
    </source>
</evidence>
<feature type="transmembrane region" description="Helical" evidence="2">
    <location>
        <begin position="12"/>
        <end position="32"/>
    </location>
</feature>
<feature type="region of interest" description="Disordered" evidence="1">
    <location>
        <begin position="39"/>
        <end position="139"/>
    </location>
</feature>
<evidence type="ECO:0000256" key="1">
    <source>
        <dbReference type="SAM" id="MobiDB-lite"/>
    </source>
</evidence>
<feature type="compositionally biased region" description="Low complexity" evidence="1">
    <location>
        <begin position="93"/>
        <end position="105"/>
    </location>
</feature>
<feature type="compositionally biased region" description="Low complexity" evidence="1">
    <location>
        <begin position="48"/>
        <end position="62"/>
    </location>
</feature>
<dbReference type="STRING" id="910347.SAMN05421773_105302"/>